<dbReference type="PANTHER" id="PTHR34295:SF1">
    <property type="entry name" value="BIOTIN TRANSPORTER BIOY"/>
    <property type="match status" value="1"/>
</dbReference>
<feature type="transmembrane region" description="Helical" evidence="3">
    <location>
        <begin position="96"/>
        <end position="118"/>
    </location>
</feature>
<sequence>MAVTLTTPNTLLGALQPKGDTARLATNLAIVVLGTLLLTLSAKINVPVWPVPVTLQTFAVAALAAAFGWRIGVATVAAYLLQGAAGLPVFAAGGGIAYLMGPTGGFLLAYLPMAYIVGRAADLGAANRPLALFGAMLLADAVVFVAGFLWLLTLSGQAGWIDQSNVLVSAFEKAVQPFIVWDILKMALAALTVTGAWQIVKRKA</sequence>
<keyword evidence="3" id="KW-1133">Transmembrane helix</keyword>
<organism evidence="4 5">
    <name type="scientific">Devosia nitrariae</name>
    <dbReference type="NCBI Taxonomy" id="2071872"/>
    <lineage>
        <taxon>Bacteria</taxon>
        <taxon>Pseudomonadati</taxon>
        <taxon>Pseudomonadota</taxon>
        <taxon>Alphaproteobacteria</taxon>
        <taxon>Hyphomicrobiales</taxon>
        <taxon>Devosiaceae</taxon>
        <taxon>Devosia</taxon>
    </lineage>
</organism>
<feature type="transmembrane region" description="Helical" evidence="3">
    <location>
        <begin position="178"/>
        <end position="200"/>
    </location>
</feature>
<keyword evidence="2" id="KW-1003">Cell membrane</keyword>
<dbReference type="PIRSF" id="PIRSF016661">
    <property type="entry name" value="BioY"/>
    <property type="match status" value="1"/>
</dbReference>
<evidence type="ECO:0000256" key="2">
    <source>
        <dbReference type="PIRNR" id="PIRNR016661"/>
    </source>
</evidence>
<dbReference type="Pfam" id="PF02632">
    <property type="entry name" value="BioY"/>
    <property type="match status" value="1"/>
</dbReference>
<evidence type="ECO:0000313" key="4">
    <source>
        <dbReference type="EMBL" id="GLQ54978.1"/>
    </source>
</evidence>
<feature type="transmembrane region" description="Helical" evidence="3">
    <location>
        <begin position="130"/>
        <end position="152"/>
    </location>
</feature>
<evidence type="ECO:0000256" key="3">
    <source>
        <dbReference type="SAM" id="Phobius"/>
    </source>
</evidence>
<comment type="similarity">
    <text evidence="1 2">Belongs to the BioY family.</text>
</comment>
<evidence type="ECO:0000313" key="5">
    <source>
        <dbReference type="Proteomes" id="UP001156691"/>
    </source>
</evidence>
<keyword evidence="2 3" id="KW-0472">Membrane</keyword>
<dbReference type="RefSeq" id="WP_284340420.1">
    <property type="nucleotide sequence ID" value="NZ_BSNS01000011.1"/>
</dbReference>
<dbReference type="Proteomes" id="UP001156691">
    <property type="component" value="Unassembled WGS sequence"/>
</dbReference>
<dbReference type="PANTHER" id="PTHR34295">
    <property type="entry name" value="BIOTIN TRANSPORTER BIOY"/>
    <property type="match status" value="1"/>
</dbReference>
<dbReference type="InterPro" id="IPR003784">
    <property type="entry name" value="BioY"/>
</dbReference>
<accession>A0ABQ5W541</accession>
<protein>
    <recommendedName>
        <fullName evidence="2">Biotin transporter</fullName>
    </recommendedName>
</protein>
<gene>
    <name evidence="4" type="ORF">GCM10010862_22370</name>
</gene>
<keyword evidence="2" id="KW-0813">Transport</keyword>
<evidence type="ECO:0000256" key="1">
    <source>
        <dbReference type="ARBA" id="ARBA00010692"/>
    </source>
</evidence>
<comment type="caution">
    <text evidence="4">The sequence shown here is derived from an EMBL/GenBank/DDBJ whole genome shotgun (WGS) entry which is preliminary data.</text>
</comment>
<keyword evidence="5" id="KW-1185">Reference proteome</keyword>
<keyword evidence="3" id="KW-0812">Transmembrane</keyword>
<dbReference type="EMBL" id="BSNS01000011">
    <property type="protein sequence ID" value="GLQ54978.1"/>
    <property type="molecule type" value="Genomic_DNA"/>
</dbReference>
<name>A0ABQ5W541_9HYPH</name>
<reference evidence="5" key="1">
    <citation type="journal article" date="2019" name="Int. J. Syst. Evol. Microbiol.">
        <title>The Global Catalogue of Microorganisms (GCM) 10K type strain sequencing project: providing services to taxonomists for standard genome sequencing and annotation.</title>
        <authorList>
            <consortium name="The Broad Institute Genomics Platform"/>
            <consortium name="The Broad Institute Genome Sequencing Center for Infectious Disease"/>
            <person name="Wu L."/>
            <person name="Ma J."/>
        </authorList>
    </citation>
    <scope>NUCLEOTIDE SEQUENCE [LARGE SCALE GENOMIC DNA]</scope>
    <source>
        <strain evidence="5">NBRC 112416</strain>
    </source>
</reference>
<feature type="transmembrane region" description="Helical" evidence="3">
    <location>
        <begin position="58"/>
        <end position="81"/>
    </location>
</feature>
<comment type="subcellular location">
    <subcellularLocation>
        <location evidence="2">Cell membrane</location>
        <topology evidence="2">Multi-pass membrane protein</topology>
    </subcellularLocation>
</comment>
<proteinExistence type="inferred from homology"/>
<feature type="transmembrane region" description="Helical" evidence="3">
    <location>
        <begin position="24"/>
        <end position="46"/>
    </location>
</feature>
<dbReference type="Gene3D" id="1.10.1760.20">
    <property type="match status" value="1"/>
</dbReference>